<evidence type="ECO:0000256" key="1">
    <source>
        <dbReference type="ARBA" id="ARBA00023239"/>
    </source>
</evidence>
<dbReference type="AlphaFoldDB" id="A0A842HI82"/>
<organism evidence="2 3">
    <name type="scientific">Ruficoccus amylovorans</name>
    <dbReference type="NCBI Taxonomy" id="1804625"/>
    <lineage>
        <taxon>Bacteria</taxon>
        <taxon>Pseudomonadati</taxon>
        <taxon>Verrucomicrobiota</taxon>
        <taxon>Opitutia</taxon>
        <taxon>Puniceicoccales</taxon>
        <taxon>Cerasicoccaceae</taxon>
        <taxon>Ruficoccus</taxon>
    </lineage>
</organism>
<gene>
    <name evidence="2" type="ORF">H5P28_15685</name>
</gene>
<sequence>MANSKRPLMDIRRHLLAGQAIPALPLALNTERKWCRKHQRALIRYYLESGTGGIAVGVHSTQFEIREPRYGLFEPLLRFASEQIDAYTRDSSNGFIKIAGLCGQTEQAVSEAKLAADCGYHAGLLSLAAMKHASEDELLAHCEAVSKHISIIGFYLQSAVGGAPLPYSFWKRFAMIENVVAIKMAPFNRYQTIDVIRAVCESGRSDISLYTGNDDNIIADLVTPWDFAGQKVFIRGGLLGQFGVWTSKATAMLREIQRERARGQLSPEWMSRNAALTDANAAIFDAANNFRGVLCGIHEVLRRQGLLETNYCLDPNEQLSPGQAEELDRVCRAYPWLTDDAFVKENLHRWLSD</sequence>
<dbReference type="InterPro" id="IPR002220">
    <property type="entry name" value="DapA-like"/>
</dbReference>
<dbReference type="PANTHER" id="PTHR12128">
    <property type="entry name" value="DIHYDRODIPICOLINATE SYNTHASE"/>
    <property type="match status" value="1"/>
</dbReference>
<dbReference type="GO" id="GO:0008840">
    <property type="term" value="F:4-hydroxy-tetrahydrodipicolinate synthase activity"/>
    <property type="evidence" value="ECO:0007669"/>
    <property type="project" value="TreeGrafter"/>
</dbReference>
<dbReference type="InterPro" id="IPR013785">
    <property type="entry name" value="Aldolase_TIM"/>
</dbReference>
<proteinExistence type="predicted"/>
<comment type="caution">
    <text evidence="2">The sequence shown here is derived from an EMBL/GenBank/DDBJ whole genome shotgun (WGS) entry which is preliminary data.</text>
</comment>
<evidence type="ECO:0000313" key="3">
    <source>
        <dbReference type="Proteomes" id="UP000546464"/>
    </source>
</evidence>
<dbReference type="SUPFAM" id="SSF51569">
    <property type="entry name" value="Aldolase"/>
    <property type="match status" value="1"/>
</dbReference>
<keyword evidence="3" id="KW-1185">Reference proteome</keyword>
<accession>A0A842HI82</accession>
<keyword evidence="1" id="KW-0456">Lyase</keyword>
<dbReference type="Pfam" id="PF00701">
    <property type="entry name" value="DHDPS"/>
    <property type="match status" value="1"/>
</dbReference>
<dbReference type="Gene3D" id="3.20.20.70">
    <property type="entry name" value="Aldolase class I"/>
    <property type="match status" value="1"/>
</dbReference>
<dbReference type="SMART" id="SM01130">
    <property type="entry name" value="DHDPS"/>
    <property type="match status" value="1"/>
</dbReference>
<name>A0A842HI82_9BACT</name>
<dbReference type="Proteomes" id="UP000546464">
    <property type="component" value="Unassembled WGS sequence"/>
</dbReference>
<protein>
    <submittedName>
        <fullName evidence="2">Dihydrodipicolinate synthase family protein</fullName>
    </submittedName>
</protein>
<evidence type="ECO:0000313" key="2">
    <source>
        <dbReference type="EMBL" id="MBC2595708.1"/>
    </source>
</evidence>
<reference evidence="2 3" key="1">
    <citation type="submission" date="2020-07" db="EMBL/GenBank/DDBJ databases">
        <authorList>
            <person name="Feng X."/>
        </authorList>
    </citation>
    <scope>NUCLEOTIDE SEQUENCE [LARGE SCALE GENOMIC DNA]</scope>
    <source>
        <strain evidence="2 3">JCM31066</strain>
    </source>
</reference>
<dbReference type="EMBL" id="JACHVB010000052">
    <property type="protein sequence ID" value="MBC2595708.1"/>
    <property type="molecule type" value="Genomic_DNA"/>
</dbReference>
<dbReference type="PANTHER" id="PTHR12128:SF51">
    <property type="entry name" value="BLL4205 PROTEIN"/>
    <property type="match status" value="1"/>
</dbReference>